<comment type="caution">
    <text evidence="3">The sequence shown here is derived from an EMBL/GenBank/DDBJ whole genome shotgun (WGS) entry which is preliminary data.</text>
</comment>
<evidence type="ECO:0000313" key="3">
    <source>
        <dbReference type="EMBL" id="MFD1647244.1"/>
    </source>
</evidence>
<reference evidence="3 4" key="1">
    <citation type="journal article" date="2019" name="Int. J. Syst. Evol. Microbiol.">
        <title>The Global Catalogue of Microorganisms (GCM) 10K type strain sequencing project: providing services to taxonomists for standard genome sequencing and annotation.</title>
        <authorList>
            <consortium name="The Broad Institute Genomics Platform"/>
            <consortium name="The Broad Institute Genome Sequencing Center for Infectious Disease"/>
            <person name="Wu L."/>
            <person name="Ma J."/>
        </authorList>
    </citation>
    <scope>NUCLEOTIDE SEQUENCE [LARGE SCALE GENOMIC DNA]</scope>
    <source>
        <strain evidence="3 4">CGMCC 1.10390</strain>
    </source>
</reference>
<protein>
    <submittedName>
        <fullName evidence="3">DUF4398 domain-containing protein</fullName>
    </submittedName>
</protein>
<dbReference type="Proteomes" id="UP001597034">
    <property type="component" value="Unassembled WGS sequence"/>
</dbReference>
<keyword evidence="2" id="KW-1133">Transmembrane helix</keyword>
<name>A0ABD6DLN1_9EURY</name>
<dbReference type="AlphaFoldDB" id="A0ABD6DLN1"/>
<keyword evidence="1" id="KW-0175">Coiled coil</keyword>
<dbReference type="Gene3D" id="1.20.1270.390">
    <property type="match status" value="1"/>
</dbReference>
<keyword evidence="2" id="KW-0472">Membrane</keyword>
<feature type="transmembrane region" description="Helical" evidence="2">
    <location>
        <begin position="239"/>
        <end position="260"/>
    </location>
</feature>
<dbReference type="EMBL" id="JBHUDO010000003">
    <property type="protein sequence ID" value="MFD1647244.1"/>
    <property type="molecule type" value="Genomic_DNA"/>
</dbReference>
<gene>
    <name evidence="3" type="ORF">ACFSBL_16265</name>
</gene>
<evidence type="ECO:0000313" key="4">
    <source>
        <dbReference type="Proteomes" id="UP001597034"/>
    </source>
</evidence>
<organism evidence="3 4">
    <name type="scientific">Haloarchaeobius litoreus</name>
    <dbReference type="NCBI Taxonomy" id="755306"/>
    <lineage>
        <taxon>Archaea</taxon>
        <taxon>Methanobacteriati</taxon>
        <taxon>Methanobacteriota</taxon>
        <taxon>Stenosarchaea group</taxon>
        <taxon>Halobacteria</taxon>
        <taxon>Halobacteriales</taxon>
        <taxon>Halorubellaceae</taxon>
        <taxon>Haloarchaeobius</taxon>
    </lineage>
</organism>
<keyword evidence="4" id="KW-1185">Reference proteome</keyword>
<keyword evidence="2" id="KW-0812">Transmembrane</keyword>
<feature type="coiled-coil region" evidence="1">
    <location>
        <begin position="209"/>
        <end position="236"/>
    </location>
</feature>
<accession>A0ABD6DLN1</accession>
<sequence>MSSSRFSRWAILAAVALLAFAAAGTAVAVQVTEEDVPAEGQVGEDYTATMTLGELYQNPDYTSWTLRGETELEDVTWTVTTTDTDTGNQIDSQSFDGQSFNYSNIDAEANDANQVTVEVTGTVPSIGNFTYADEEEFVVASLTQVREGGTSNEIATKQAHHFTSESQAARQAIGAAEEAIGTAEEAGADTSTAEDTLESAISAYEGENFGNAQDLAERAQEEAQSAQNATESTEQRNQLLLYAGVGIVVIALIGGGVYWYRQQQDDYSRLG</sequence>
<evidence type="ECO:0000256" key="1">
    <source>
        <dbReference type="SAM" id="Coils"/>
    </source>
</evidence>
<evidence type="ECO:0000256" key="2">
    <source>
        <dbReference type="SAM" id="Phobius"/>
    </source>
</evidence>
<proteinExistence type="predicted"/>
<dbReference type="RefSeq" id="WP_256400696.1">
    <property type="nucleotide sequence ID" value="NZ_JANHJR010000003.1"/>
</dbReference>